<organism evidence="1">
    <name type="scientific">marine metagenome</name>
    <dbReference type="NCBI Taxonomy" id="408172"/>
    <lineage>
        <taxon>unclassified sequences</taxon>
        <taxon>metagenomes</taxon>
        <taxon>ecological metagenomes</taxon>
    </lineage>
</organism>
<reference evidence="1" key="1">
    <citation type="submission" date="2018-05" db="EMBL/GenBank/DDBJ databases">
        <authorList>
            <person name="Lanie J.A."/>
            <person name="Ng W.-L."/>
            <person name="Kazmierczak K.M."/>
            <person name="Andrzejewski T.M."/>
            <person name="Davidsen T.M."/>
            <person name="Wayne K.J."/>
            <person name="Tettelin H."/>
            <person name="Glass J.I."/>
            <person name="Rusch D."/>
            <person name="Podicherti R."/>
            <person name="Tsui H.-C.T."/>
            <person name="Winkler M.E."/>
        </authorList>
    </citation>
    <scope>NUCLEOTIDE SEQUENCE</scope>
</reference>
<protein>
    <submittedName>
        <fullName evidence="1">Uncharacterized protein</fullName>
    </submittedName>
</protein>
<evidence type="ECO:0000313" key="1">
    <source>
        <dbReference type="EMBL" id="SVC21570.1"/>
    </source>
</evidence>
<gene>
    <name evidence="1" type="ORF">METZ01_LOCUS274424</name>
</gene>
<proteinExistence type="predicted"/>
<accession>A0A382KAT8</accession>
<name>A0A382KAT8_9ZZZZ</name>
<dbReference type="AlphaFoldDB" id="A0A382KAT8"/>
<dbReference type="EMBL" id="UINC01079506">
    <property type="protein sequence ID" value="SVC21570.1"/>
    <property type="molecule type" value="Genomic_DNA"/>
</dbReference>
<feature type="non-terminal residue" evidence="1">
    <location>
        <position position="1"/>
    </location>
</feature>
<sequence>VESYRIEEEKANYYTGNQHVNRFTPRKNESSGLQNAIILVIIH</sequence>